<name>A0A1S3ZGD6_TOBAC</name>
<dbReference type="PaxDb" id="4097-A0A1S3ZGD6"/>
<dbReference type="InterPro" id="IPR019141">
    <property type="entry name" value="DUF2045"/>
</dbReference>
<dbReference type="OrthoDB" id="1740690at2759"/>
<dbReference type="KEGG" id="nta:107786390"/>
<dbReference type="STRING" id="4097.A0A1S3ZGD6"/>
<dbReference type="OMA" id="HILGCTH"/>
<gene>
    <name evidence="2" type="primary">LOC107786390</name>
</gene>
<dbReference type="PANTHER" id="PTHR21477:SF12">
    <property type="entry name" value="PROTEIN PHLOEM PROTEIN 2-LIKE A10"/>
    <property type="match status" value="1"/>
</dbReference>
<keyword evidence="1" id="KW-0812">Transmembrane</keyword>
<keyword evidence="1" id="KW-0472">Membrane</keyword>
<reference evidence="2" key="1">
    <citation type="submission" date="2025-08" db="UniProtKB">
        <authorList>
            <consortium name="RefSeq"/>
        </authorList>
    </citation>
    <scope>IDENTIFICATION</scope>
</reference>
<evidence type="ECO:0000256" key="1">
    <source>
        <dbReference type="SAM" id="Phobius"/>
    </source>
</evidence>
<dbReference type="AlphaFoldDB" id="A0A1S3ZGD6"/>
<organism evidence="2">
    <name type="scientific">Nicotiana tabacum</name>
    <name type="common">Common tobacco</name>
    <dbReference type="NCBI Taxonomy" id="4097"/>
    <lineage>
        <taxon>Eukaryota</taxon>
        <taxon>Viridiplantae</taxon>
        <taxon>Streptophyta</taxon>
        <taxon>Embryophyta</taxon>
        <taxon>Tracheophyta</taxon>
        <taxon>Spermatophyta</taxon>
        <taxon>Magnoliopsida</taxon>
        <taxon>eudicotyledons</taxon>
        <taxon>Gunneridae</taxon>
        <taxon>Pentapetalae</taxon>
        <taxon>asterids</taxon>
        <taxon>lamiids</taxon>
        <taxon>Solanales</taxon>
        <taxon>Solanaceae</taxon>
        <taxon>Nicotianoideae</taxon>
        <taxon>Nicotianeae</taxon>
        <taxon>Nicotiana</taxon>
    </lineage>
</organism>
<feature type="transmembrane region" description="Helical" evidence="1">
    <location>
        <begin position="204"/>
        <end position="224"/>
    </location>
</feature>
<sequence>MTSKAGNGFVSVGVDSFARNLLIGFYSKSHSRKELNVDDHYWKSNSSNAPRWMDVTFVSTAVAVYLDKTVDINFYDEIFSGLTNPKHQAKMRDILVSLCNGAVETFVKTSHQAMAASKSISACSIVDESNGWLSCVSSTLAVPHNRRFVLYVTGRVIFETAKSLVEFFMWQLSESLKRNASVIHQEFVERGPDVVTFVGAKSSVILTICLALFLHILGCTHVLWPA</sequence>
<protein>
    <submittedName>
        <fullName evidence="2">Protein PHLOEM PROTEIN 2-LIKE A10-like</fullName>
    </submittedName>
</protein>
<dbReference type="RefSeq" id="XP_016463342.1">
    <property type="nucleotide sequence ID" value="XM_016607856.1"/>
</dbReference>
<proteinExistence type="predicted"/>
<keyword evidence="1" id="KW-1133">Transmembrane helix</keyword>
<dbReference type="PANTHER" id="PTHR21477">
    <property type="entry name" value="ZGC:172139"/>
    <property type="match status" value="1"/>
</dbReference>
<evidence type="ECO:0000313" key="2">
    <source>
        <dbReference type="RefSeq" id="XP_016463342.1"/>
    </source>
</evidence>
<accession>A0A1S3ZGD6</accession>